<evidence type="ECO:0000256" key="1">
    <source>
        <dbReference type="ARBA" id="ARBA00022679"/>
    </source>
</evidence>
<dbReference type="Gene3D" id="3.30.1540.10">
    <property type="entry name" value="formyl-coa transferase, domain 3"/>
    <property type="match status" value="1"/>
</dbReference>
<accession>A0A395JNF2</accession>
<dbReference type="InterPro" id="IPR044855">
    <property type="entry name" value="CoA-Trfase_III_dom3_sf"/>
</dbReference>
<keyword evidence="1 2" id="KW-0808">Transferase</keyword>
<dbReference type="OrthoDB" id="9058532at2"/>
<reference evidence="2 3" key="1">
    <citation type="submission" date="2018-06" db="EMBL/GenBank/DDBJ databases">
        <title>Genomic Encyclopedia of Type Strains, Phase IV (KMG-IV): sequencing the most valuable type-strain genomes for metagenomic binning, comparative biology and taxonomic classification.</title>
        <authorList>
            <person name="Goeker M."/>
        </authorList>
    </citation>
    <scope>NUCLEOTIDE SEQUENCE [LARGE SCALE GENOMIC DNA]</scope>
    <source>
        <strain evidence="2 3">DSM 24032</strain>
    </source>
</reference>
<dbReference type="InterPro" id="IPR003673">
    <property type="entry name" value="CoA-Trfase_fam_III"/>
</dbReference>
<organism evidence="2 3">
    <name type="scientific">Arenicella xantha</name>
    <dbReference type="NCBI Taxonomy" id="644221"/>
    <lineage>
        <taxon>Bacteria</taxon>
        <taxon>Pseudomonadati</taxon>
        <taxon>Pseudomonadota</taxon>
        <taxon>Gammaproteobacteria</taxon>
        <taxon>Arenicellales</taxon>
        <taxon>Arenicellaceae</taxon>
        <taxon>Arenicella</taxon>
    </lineage>
</organism>
<dbReference type="AlphaFoldDB" id="A0A395JNF2"/>
<gene>
    <name evidence="2" type="ORF">DFR28_101579</name>
</gene>
<evidence type="ECO:0000313" key="2">
    <source>
        <dbReference type="EMBL" id="RBP53194.1"/>
    </source>
</evidence>
<dbReference type="EMBL" id="QNRT01000001">
    <property type="protein sequence ID" value="RBP53194.1"/>
    <property type="molecule type" value="Genomic_DNA"/>
</dbReference>
<dbReference type="GO" id="GO:0008410">
    <property type="term" value="F:CoA-transferase activity"/>
    <property type="evidence" value="ECO:0007669"/>
    <property type="project" value="TreeGrafter"/>
</dbReference>
<dbReference type="Gene3D" id="3.40.50.10540">
    <property type="entry name" value="Crotonobetainyl-coa:carnitine coa-transferase, domain 1"/>
    <property type="match status" value="1"/>
</dbReference>
<dbReference type="InterPro" id="IPR023606">
    <property type="entry name" value="CoA-Trfase_III_dom_1_sf"/>
</dbReference>
<evidence type="ECO:0000313" key="3">
    <source>
        <dbReference type="Proteomes" id="UP000253083"/>
    </source>
</evidence>
<protein>
    <submittedName>
        <fullName evidence="2">CoA transferase family III</fullName>
    </submittedName>
</protein>
<dbReference type="PANTHER" id="PTHR48207">
    <property type="entry name" value="SUCCINATE--HYDROXYMETHYLGLUTARATE COA-TRANSFERASE"/>
    <property type="match status" value="1"/>
</dbReference>
<dbReference type="Proteomes" id="UP000253083">
    <property type="component" value="Unassembled WGS sequence"/>
</dbReference>
<name>A0A395JNF2_9GAMM</name>
<dbReference type="InParanoid" id="A0A395JNF2"/>
<dbReference type="SUPFAM" id="SSF89796">
    <property type="entry name" value="CoA-transferase family III (CaiB/BaiF)"/>
    <property type="match status" value="1"/>
</dbReference>
<dbReference type="PANTHER" id="PTHR48207:SF3">
    <property type="entry name" value="SUCCINATE--HYDROXYMETHYLGLUTARATE COA-TRANSFERASE"/>
    <property type="match status" value="1"/>
</dbReference>
<dbReference type="Pfam" id="PF02515">
    <property type="entry name" value="CoA_transf_3"/>
    <property type="match status" value="1"/>
</dbReference>
<comment type="caution">
    <text evidence="2">The sequence shown here is derived from an EMBL/GenBank/DDBJ whole genome shotgun (WGS) entry which is preliminary data.</text>
</comment>
<dbReference type="InterPro" id="IPR050483">
    <property type="entry name" value="CoA-transferase_III_domain"/>
</dbReference>
<keyword evidence="3" id="KW-1185">Reference proteome</keyword>
<proteinExistence type="predicted"/>
<sequence>MAMLPYWDAHWQSFCELSGHPELLTDKRFSNMRVRLKNIDEAYRITGLLTAEKTRDEWLSLLQDSNVPHMPVSTLDELIDDPQLVGSDFWQNFEHPTEGSIRMTGSPFGFSKTPASLRYAPPHLGEHTGEVLRQAGLSDVDIDAMITAGVATTSGSSSR</sequence>